<comment type="similarity">
    <text evidence="2 8">Belongs to the dihydrofolate reductase family.</text>
</comment>
<dbReference type="UniPathway" id="UPA00077">
    <property type="reaction ID" value="UER00158"/>
</dbReference>
<dbReference type="EMBL" id="JAFKMR010000012">
    <property type="protein sequence ID" value="MBN8743602.1"/>
    <property type="molecule type" value="Genomic_DNA"/>
</dbReference>
<comment type="pathway">
    <text evidence="1 8">Cofactor biosynthesis; tetrahydrofolate biosynthesis; 5,6,7,8-tetrahydrofolate from 7,8-dihydrofolate: step 1/1.</text>
</comment>
<evidence type="ECO:0000313" key="11">
    <source>
        <dbReference type="Proteomes" id="UP000664800"/>
    </source>
</evidence>
<keyword evidence="5 8" id="KW-0521">NADP</keyword>
<keyword evidence="6 8" id="KW-0560">Oxidoreductase</keyword>
<dbReference type="RefSeq" id="WP_276728567.1">
    <property type="nucleotide sequence ID" value="NZ_JAFKMR010000012.1"/>
</dbReference>
<dbReference type="InterPro" id="IPR024072">
    <property type="entry name" value="DHFR-like_dom_sf"/>
</dbReference>
<proteinExistence type="inferred from homology"/>
<dbReference type="InterPro" id="IPR001796">
    <property type="entry name" value="DHFR_dom"/>
</dbReference>
<dbReference type="SUPFAM" id="SSF53597">
    <property type="entry name" value="Dihydrofolate reductase-like"/>
    <property type="match status" value="1"/>
</dbReference>
<gene>
    <name evidence="10" type="ORF">J0I24_04760</name>
</gene>
<name>A0A8I1SUY5_THIA3</name>
<dbReference type="AlphaFoldDB" id="A0A8I1SUY5"/>
<dbReference type="GO" id="GO:0006730">
    <property type="term" value="P:one-carbon metabolic process"/>
    <property type="evidence" value="ECO:0007669"/>
    <property type="project" value="UniProtKB-KW"/>
</dbReference>
<dbReference type="GO" id="GO:0004146">
    <property type="term" value="F:dihydrofolate reductase activity"/>
    <property type="evidence" value="ECO:0007669"/>
    <property type="project" value="UniProtKB-EC"/>
</dbReference>
<dbReference type="PANTHER" id="PTHR48069">
    <property type="entry name" value="DIHYDROFOLATE REDUCTASE"/>
    <property type="match status" value="1"/>
</dbReference>
<sequence>MTQLVLIAAVARNGMIGKDGGMPWHLPADLQHFKRLTLGHPILMGRRTWDSLGRPLPGRRNIVISRQPGWQAAGAEHAESLPAALQRVNDDVSNDALAFVIGGAQLYAQALPLADRLELTEIDYDFDGDTRFPDWDRSRFTETARESHLAPEGWAYHFVTYTATTASTD</sequence>
<dbReference type="GO" id="GO:0070401">
    <property type="term" value="F:NADP+ binding"/>
    <property type="evidence" value="ECO:0007669"/>
    <property type="project" value="UniProtKB-ARBA"/>
</dbReference>
<evidence type="ECO:0000256" key="1">
    <source>
        <dbReference type="ARBA" id="ARBA00004903"/>
    </source>
</evidence>
<organism evidence="10 11">
    <name type="scientific">Thiomonas arsenitoxydans (strain DSM 22701 / CIP 110005 / 3As)</name>
    <dbReference type="NCBI Taxonomy" id="426114"/>
    <lineage>
        <taxon>Bacteria</taxon>
        <taxon>Pseudomonadati</taxon>
        <taxon>Pseudomonadota</taxon>
        <taxon>Betaproteobacteria</taxon>
        <taxon>Burkholderiales</taxon>
        <taxon>Thiomonas</taxon>
    </lineage>
</organism>
<evidence type="ECO:0000256" key="5">
    <source>
        <dbReference type="ARBA" id="ARBA00022857"/>
    </source>
</evidence>
<dbReference type="GO" id="GO:0005829">
    <property type="term" value="C:cytosol"/>
    <property type="evidence" value="ECO:0007669"/>
    <property type="project" value="TreeGrafter"/>
</dbReference>
<evidence type="ECO:0000256" key="6">
    <source>
        <dbReference type="ARBA" id="ARBA00023002"/>
    </source>
</evidence>
<evidence type="ECO:0000256" key="7">
    <source>
        <dbReference type="ARBA" id="ARBA00025067"/>
    </source>
</evidence>
<dbReference type="EC" id="1.5.1.3" evidence="3 8"/>
<dbReference type="GO" id="GO:0046654">
    <property type="term" value="P:tetrahydrofolate biosynthetic process"/>
    <property type="evidence" value="ECO:0007669"/>
    <property type="project" value="UniProtKB-UniPathway"/>
</dbReference>
<dbReference type="GO" id="GO:0046655">
    <property type="term" value="P:folic acid metabolic process"/>
    <property type="evidence" value="ECO:0007669"/>
    <property type="project" value="TreeGrafter"/>
</dbReference>
<dbReference type="PIRSF" id="PIRSF000194">
    <property type="entry name" value="DHFR"/>
    <property type="match status" value="1"/>
</dbReference>
<dbReference type="InterPro" id="IPR012259">
    <property type="entry name" value="DHFR"/>
</dbReference>
<evidence type="ECO:0000256" key="3">
    <source>
        <dbReference type="ARBA" id="ARBA00012856"/>
    </source>
</evidence>
<feature type="domain" description="DHFR" evidence="9">
    <location>
        <begin position="3"/>
        <end position="163"/>
    </location>
</feature>
<dbReference type="CDD" id="cd00209">
    <property type="entry name" value="DHFR"/>
    <property type="match status" value="1"/>
</dbReference>
<dbReference type="GO" id="GO:0046452">
    <property type="term" value="P:dihydrofolate metabolic process"/>
    <property type="evidence" value="ECO:0007669"/>
    <property type="project" value="TreeGrafter"/>
</dbReference>
<dbReference type="PANTHER" id="PTHR48069:SF3">
    <property type="entry name" value="DIHYDROFOLATE REDUCTASE"/>
    <property type="match status" value="1"/>
</dbReference>
<evidence type="ECO:0000256" key="2">
    <source>
        <dbReference type="ARBA" id="ARBA00009539"/>
    </source>
</evidence>
<evidence type="ECO:0000313" key="10">
    <source>
        <dbReference type="EMBL" id="MBN8743602.1"/>
    </source>
</evidence>
<dbReference type="FunFam" id="3.40.430.10:FF:000001">
    <property type="entry name" value="Dihydrofolate reductase"/>
    <property type="match status" value="1"/>
</dbReference>
<accession>A0A8I1SUY5</accession>
<comment type="caution">
    <text evidence="10">The sequence shown here is derived from an EMBL/GenBank/DDBJ whole genome shotgun (WGS) entry which is preliminary data.</text>
</comment>
<evidence type="ECO:0000256" key="8">
    <source>
        <dbReference type="PIRNR" id="PIRNR000194"/>
    </source>
</evidence>
<dbReference type="Pfam" id="PF00186">
    <property type="entry name" value="DHFR_1"/>
    <property type="match status" value="1"/>
</dbReference>
<dbReference type="Gene3D" id="3.40.430.10">
    <property type="entry name" value="Dihydrofolate Reductase, subunit A"/>
    <property type="match status" value="1"/>
</dbReference>
<comment type="function">
    <text evidence="7 8">Key enzyme in folate metabolism. Catalyzes an essential reaction for de novo glycine and purine synthesis, and for DNA precursor synthesis.</text>
</comment>
<evidence type="ECO:0000259" key="9">
    <source>
        <dbReference type="PROSITE" id="PS51330"/>
    </source>
</evidence>
<dbReference type="PROSITE" id="PS51330">
    <property type="entry name" value="DHFR_2"/>
    <property type="match status" value="1"/>
</dbReference>
<protein>
    <recommendedName>
        <fullName evidence="3 8">Dihydrofolate reductase</fullName>
        <ecNumber evidence="3 8">1.5.1.3</ecNumber>
    </recommendedName>
</protein>
<dbReference type="PRINTS" id="PR00070">
    <property type="entry name" value="DHFR"/>
</dbReference>
<comment type="catalytic activity">
    <reaction evidence="8">
        <text>(6S)-5,6,7,8-tetrahydrofolate + NADP(+) = 7,8-dihydrofolate + NADPH + H(+)</text>
        <dbReference type="Rhea" id="RHEA:15009"/>
        <dbReference type="ChEBI" id="CHEBI:15378"/>
        <dbReference type="ChEBI" id="CHEBI:57451"/>
        <dbReference type="ChEBI" id="CHEBI:57453"/>
        <dbReference type="ChEBI" id="CHEBI:57783"/>
        <dbReference type="ChEBI" id="CHEBI:58349"/>
        <dbReference type="EC" id="1.5.1.3"/>
    </reaction>
</comment>
<evidence type="ECO:0000256" key="4">
    <source>
        <dbReference type="ARBA" id="ARBA00022563"/>
    </source>
</evidence>
<reference evidence="10" key="1">
    <citation type="submission" date="2021-02" db="EMBL/GenBank/DDBJ databases">
        <title>Thiocyanate and organic carbon inputs drive convergent selection for specific autotrophic Afipia and Thiobacillus strains within complex microbiomes.</title>
        <authorList>
            <person name="Huddy R.J."/>
            <person name="Sachdeva R."/>
            <person name="Kadzinga F."/>
            <person name="Kantor R.S."/>
            <person name="Harrison S.T.L."/>
            <person name="Banfield J.F."/>
        </authorList>
    </citation>
    <scope>NUCLEOTIDE SEQUENCE</scope>
    <source>
        <strain evidence="10">SCN18_13_7_16_R3_B_64_19</strain>
    </source>
</reference>
<keyword evidence="4 8" id="KW-0554">One-carbon metabolism</keyword>
<dbReference type="Proteomes" id="UP000664800">
    <property type="component" value="Unassembled WGS sequence"/>
</dbReference>